<evidence type="ECO:0000313" key="1">
    <source>
        <dbReference type="EMBL" id="KAF6041476.1"/>
    </source>
</evidence>
<name>A0A7J7KTE5_BUGNE</name>
<gene>
    <name evidence="1" type="ORF">EB796_000222</name>
</gene>
<protein>
    <submittedName>
        <fullName evidence="1">Uncharacterized protein</fullName>
    </submittedName>
</protein>
<dbReference type="AlphaFoldDB" id="A0A7J7KTE5"/>
<comment type="caution">
    <text evidence="1">The sequence shown here is derived from an EMBL/GenBank/DDBJ whole genome shotgun (WGS) entry which is preliminary data.</text>
</comment>
<reference evidence="1" key="1">
    <citation type="submission" date="2020-06" db="EMBL/GenBank/DDBJ databases">
        <title>Draft genome of Bugula neritina, a colonial animal packing powerful symbionts and potential medicines.</title>
        <authorList>
            <person name="Rayko M."/>
        </authorList>
    </citation>
    <scope>NUCLEOTIDE SEQUENCE [LARGE SCALE GENOMIC DNA]</scope>
    <source>
        <strain evidence="1">Kwan_BN1</strain>
    </source>
</reference>
<sequence>MLCICECFELKCPNCQEGFLEEIETENENAGSSTTRTSHHTFPSFPPLFNMLGLSDVHPGVAVPICLQSQSYSI</sequence>
<accession>A0A7J7KTE5</accession>
<proteinExistence type="predicted"/>
<organism evidence="1 2">
    <name type="scientific">Bugula neritina</name>
    <name type="common">Brown bryozoan</name>
    <name type="synonym">Sertularia neritina</name>
    <dbReference type="NCBI Taxonomy" id="10212"/>
    <lineage>
        <taxon>Eukaryota</taxon>
        <taxon>Metazoa</taxon>
        <taxon>Spiralia</taxon>
        <taxon>Lophotrochozoa</taxon>
        <taxon>Bryozoa</taxon>
        <taxon>Gymnolaemata</taxon>
        <taxon>Cheilostomatida</taxon>
        <taxon>Flustrina</taxon>
        <taxon>Buguloidea</taxon>
        <taxon>Bugulidae</taxon>
        <taxon>Bugula</taxon>
    </lineage>
</organism>
<evidence type="ECO:0000313" key="2">
    <source>
        <dbReference type="Proteomes" id="UP000593567"/>
    </source>
</evidence>
<dbReference type="Proteomes" id="UP000593567">
    <property type="component" value="Unassembled WGS sequence"/>
</dbReference>
<keyword evidence="2" id="KW-1185">Reference proteome</keyword>
<dbReference type="EMBL" id="VXIV02000041">
    <property type="protein sequence ID" value="KAF6041476.1"/>
    <property type="molecule type" value="Genomic_DNA"/>
</dbReference>